<dbReference type="Pfam" id="PF13344">
    <property type="entry name" value="Hydrolase_6"/>
    <property type="match status" value="1"/>
</dbReference>
<dbReference type="InterPro" id="IPR006357">
    <property type="entry name" value="HAD-SF_hydro_IIA"/>
</dbReference>
<dbReference type="GO" id="GO:0005739">
    <property type="term" value="C:mitochondrion"/>
    <property type="evidence" value="ECO:0007669"/>
    <property type="project" value="TreeGrafter"/>
</dbReference>
<organism evidence="2 3">
    <name type="scientific">Anthostomella pinea</name>
    <dbReference type="NCBI Taxonomy" id="933095"/>
    <lineage>
        <taxon>Eukaryota</taxon>
        <taxon>Fungi</taxon>
        <taxon>Dikarya</taxon>
        <taxon>Ascomycota</taxon>
        <taxon>Pezizomycotina</taxon>
        <taxon>Sordariomycetes</taxon>
        <taxon>Xylariomycetidae</taxon>
        <taxon>Xylariales</taxon>
        <taxon>Xylariaceae</taxon>
        <taxon>Anthostomella</taxon>
    </lineage>
</organism>
<evidence type="ECO:0000256" key="1">
    <source>
        <dbReference type="SAM" id="MobiDB-lite"/>
    </source>
</evidence>
<reference evidence="2" key="1">
    <citation type="submission" date="2023-10" db="EMBL/GenBank/DDBJ databases">
        <authorList>
            <person name="Hackl T."/>
        </authorList>
    </citation>
    <scope>NUCLEOTIDE SEQUENCE</scope>
</reference>
<feature type="region of interest" description="Disordered" evidence="1">
    <location>
        <begin position="71"/>
        <end position="122"/>
    </location>
</feature>
<dbReference type="InterPro" id="IPR006353">
    <property type="entry name" value="HAD-SF_hydro_IIA_CECR5"/>
</dbReference>
<dbReference type="Proteomes" id="UP001295740">
    <property type="component" value="Unassembled WGS sequence"/>
</dbReference>
<protein>
    <submittedName>
        <fullName evidence="2">Uu.00g085420.m01.CDS01</fullName>
    </submittedName>
</protein>
<dbReference type="NCBIfam" id="TIGR01460">
    <property type="entry name" value="HAD-SF-IIA"/>
    <property type="match status" value="1"/>
</dbReference>
<name>A0AAI8VLX2_9PEZI</name>
<dbReference type="NCBIfam" id="TIGR01456">
    <property type="entry name" value="CECR5"/>
    <property type="match status" value="1"/>
</dbReference>
<dbReference type="InterPro" id="IPR023214">
    <property type="entry name" value="HAD_sf"/>
</dbReference>
<dbReference type="GO" id="GO:0046474">
    <property type="term" value="P:glycerophospholipid biosynthetic process"/>
    <property type="evidence" value="ECO:0007669"/>
    <property type="project" value="TreeGrafter"/>
</dbReference>
<comment type="caution">
    <text evidence="2">The sequence shown here is derived from an EMBL/GenBank/DDBJ whole genome shotgun (WGS) entry which is preliminary data.</text>
</comment>
<dbReference type="Gene3D" id="3.40.50.1000">
    <property type="entry name" value="HAD superfamily/HAD-like"/>
    <property type="match status" value="2"/>
</dbReference>
<dbReference type="PANTHER" id="PTHR14269">
    <property type="entry name" value="CDP-DIACYLGLYCEROL--GLYCEROL-3-PHOSPHATE 3-PHOSPHATIDYLTRANSFERASE-RELATED"/>
    <property type="match status" value="1"/>
</dbReference>
<proteinExistence type="predicted"/>
<dbReference type="InterPro" id="IPR050324">
    <property type="entry name" value="CDP-alcohol_PTase-I"/>
</dbReference>
<dbReference type="InterPro" id="IPR036412">
    <property type="entry name" value="HAD-like_sf"/>
</dbReference>
<dbReference type="EMBL" id="CAUWAG010000010">
    <property type="protein sequence ID" value="CAJ2507356.1"/>
    <property type="molecule type" value="Genomic_DNA"/>
</dbReference>
<dbReference type="FunFam" id="3.40.50.1000:FF:000069">
    <property type="entry name" value="HAD-superfamily subfamily IIA hydrolase"/>
    <property type="match status" value="1"/>
</dbReference>
<feature type="region of interest" description="Disordered" evidence="1">
    <location>
        <begin position="1"/>
        <end position="57"/>
    </location>
</feature>
<accession>A0AAI8VLX2</accession>
<keyword evidence="3" id="KW-1185">Reference proteome</keyword>
<dbReference type="AlphaFoldDB" id="A0AAI8VLX2"/>
<evidence type="ECO:0000313" key="3">
    <source>
        <dbReference type="Proteomes" id="UP001295740"/>
    </source>
</evidence>
<feature type="compositionally biased region" description="Polar residues" evidence="1">
    <location>
        <begin position="15"/>
        <end position="28"/>
    </location>
</feature>
<gene>
    <name evidence="2" type="ORF">KHLLAP_LOCUS7824</name>
</gene>
<dbReference type="Pfam" id="PF13242">
    <property type="entry name" value="Hydrolase_like"/>
    <property type="match status" value="1"/>
</dbReference>
<dbReference type="SUPFAM" id="SSF56784">
    <property type="entry name" value="HAD-like"/>
    <property type="match status" value="1"/>
</dbReference>
<sequence>MPAFDDSDFGVQAPTDANQIRKQASNNAMADGMAASPGSNIPIPGDDGHGSAVEVPATRSSISEASKYMHNLSVSPSQKDRRGSRNSFGASLPIPRSKRQSRLSVVNHADGRPTRPGMPPIQPTREILVSQVQTIEVQKVKAAKNMAFAFDIDGVLVHGDRLIPEGKRALDILNGDNELGIKIPHIFLTNGSGKPEKPRCEQLTQILGNPVNTEQFIQSHTPMSALAEYYKTVLVVGGVGYRCREVAEQYGFKDVVVPNDIIAWDPTIAPYREFTQQEAAMSRPRDFSKCNIDAILVFSDSRDYATDIQIIMDLLVSENGRFYTKAKDPVSQRIPIYFSQGDLLCPTEHWTPRLSQGAFRIGLEAMYRAMTGVDLERVVYGKPELATYKYADEVMTSWMEQLHGEEKLPENIYMVGDNPASDIIGGNMYGWNTCLVRTGVFQGGDNDENNPANFGVFANVLDAVQAALKKQLGDDFKMHFDETINPVLHGGENDNAAVV</sequence>
<dbReference type="PANTHER" id="PTHR14269:SF51">
    <property type="entry name" value="HYPOTHETICAL HAD-SUPERFAMILY HYDROLASE (EUROFUNG)"/>
    <property type="match status" value="1"/>
</dbReference>
<evidence type="ECO:0000313" key="2">
    <source>
        <dbReference type="EMBL" id="CAJ2507356.1"/>
    </source>
</evidence>